<name>A0A6A6HYP4_9PLEO</name>
<feature type="signal peptide" evidence="1">
    <location>
        <begin position="1"/>
        <end position="17"/>
    </location>
</feature>
<keyword evidence="3" id="KW-1185">Reference proteome</keyword>
<protein>
    <submittedName>
        <fullName evidence="2">Uncharacterized protein</fullName>
    </submittedName>
</protein>
<feature type="chain" id="PRO_5025689187" evidence="1">
    <location>
        <begin position="18"/>
        <end position="127"/>
    </location>
</feature>
<dbReference type="OrthoDB" id="3774233at2759"/>
<proteinExistence type="predicted"/>
<evidence type="ECO:0000313" key="2">
    <source>
        <dbReference type="EMBL" id="KAF2243147.1"/>
    </source>
</evidence>
<evidence type="ECO:0000313" key="3">
    <source>
        <dbReference type="Proteomes" id="UP000800094"/>
    </source>
</evidence>
<accession>A0A6A6HYP4</accession>
<organism evidence="2 3">
    <name type="scientific">Trematosphaeria pertusa</name>
    <dbReference type="NCBI Taxonomy" id="390896"/>
    <lineage>
        <taxon>Eukaryota</taxon>
        <taxon>Fungi</taxon>
        <taxon>Dikarya</taxon>
        <taxon>Ascomycota</taxon>
        <taxon>Pezizomycotina</taxon>
        <taxon>Dothideomycetes</taxon>
        <taxon>Pleosporomycetidae</taxon>
        <taxon>Pleosporales</taxon>
        <taxon>Massarineae</taxon>
        <taxon>Trematosphaeriaceae</taxon>
        <taxon>Trematosphaeria</taxon>
    </lineage>
</organism>
<dbReference type="Proteomes" id="UP000800094">
    <property type="component" value="Unassembled WGS sequence"/>
</dbReference>
<dbReference type="AlphaFoldDB" id="A0A6A6HYP4"/>
<dbReference type="GeneID" id="54577592"/>
<dbReference type="EMBL" id="ML987206">
    <property type="protein sequence ID" value="KAF2243147.1"/>
    <property type="molecule type" value="Genomic_DNA"/>
</dbReference>
<sequence>MFFVSLVLLALCSVALAGDFVADNRIKVFLYGFPSFFSEVAVDVYNNTCLGLGNNLIDGHVQSILVGGPNVDAVLSRSDCWYCMFYDNYGCSGTDDMTLTIPAGVNNLASAGWGARIHSISCINEAA</sequence>
<reference evidence="2" key="1">
    <citation type="journal article" date="2020" name="Stud. Mycol.">
        <title>101 Dothideomycetes genomes: a test case for predicting lifestyles and emergence of pathogens.</title>
        <authorList>
            <person name="Haridas S."/>
            <person name="Albert R."/>
            <person name="Binder M."/>
            <person name="Bloem J."/>
            <person name="Labutti K."/>
            <person name="Salamov A."/>
            <person name="Andreopoulos B."/>
            <person name="Baker S."/>
            <person name="Barry K."/>
            <person name="Bills G."/>
            <person name="Bluhm B."/>
            <person name="Cannon C."/>
            <person name="Castanera R."/>
            <person name="Culley D."/>
            <person name="Daum C."/>
            <person name="Ezra D."/>
            <person name="Gonzalez J."/>
            <person name="Henrissat B."/>
            <person name="Kuo A."/>
            <person name="Liang C."/>
            <person name="Lipzen A."/>
            <person name="Lutzoni F."/>
            <person name="Magnuson J."/>
            <person name="Mondo S."/>
            <person name="Nolan M."/>
            <person name="Ohm R."/>
            <person name="Pangilinan J."/>
            <person name="Park H.-J."/>
            <person name="Ramirez L."/>
            <person name="Alfaro M."/>
            <person name="Sun H."/>
            <person name="Tritt A."/>
            <person name="Yoshinaga Y."/>
            <person name="Zwiers L.-H."/>
            <person name="Turgeon B."/>
            <person name="Goodwin S."/>
            <person name="Spatafora J."/>
            <person name="Crous P."/>
            <person name="Grigoriev I."/>
        </authorList>
    </citation>
    <scope>NUCLEOTIDE SEQUENCE</scope>
    <source>
        <strain evidence="2">CBS 122368</strain>
    </source>
</reference>
<gene>
    <name evidence="2" type="ORF">BU26DRAFT_437837</name>
</gene>
<dbReference type="RefSeq" id="XP_033678151.1">
    <property type="nucleotide sequence ID" value="XM_033824262.1"/>
</dbReference>
<keyword evidence="1" id="KW-0732">Signal</keyword>
<evidence type="ECO:0000256" key="1">
    <source>
        <dbReference type="SAM" id="SignalP"/>
    </source>
</evidence>